<evidence type="ECO:0000313" key="2">
    <source>
        <dbReference type="Proteomes" id="UP000299102"/>
    </source>
</evidence>
<name>A0A4C1XCD5_EUMVA</name>
<organism evidence="1 2">
    <name type="scientific">Eumeta variegata</name>
    <name type="common">Bagworm moth</name>
    <name type="synonym">Eumeta japonica</name>
    <dbReference type="NCBI Taxonomy" id="151549"/>
    <lineage>
        <taxon>Eukaryota</taxon>
        <taxon>Metazoa</taxon>
        <taxon>Ecdysozoa</taxon>
        <taxon>Arthropoda</taxon>
        <taxon>Hexapoda</taxon>
        <taxon>Insecta</taxon>
        <taxon>Pterygota</taxon>
        <taxon>Neoptera</taxon>
        <taxon>Endopterygota</taxon>
        <taxon>Lepidoptera</taxon>
        <taxon>Glossata</taxon>
        <taxon>Ditrysia</taxon>
        <taxon>Tineoidea</taxon>
        <taxon>Psychidae</taxon>
        <taxon>Oiketicinae</taxon>
        <taxon>Eumeta</taxon>
    </lineage>
</organism>
<gene>
    <name evidence="1" type="ORF">EVAR_50966_1</name>
</gene>
<sequence>MQRPTGLLSSNDDDDALQIRLELLLRRPLFPPCGSADAVPVIPPHRPRSTYEFVRGSSIPLCLRVQVRDGGLNVASCPGVFSPRGCIPDGSCGSGPLFG</sequence>
<evidence type="ECO:0000313" key="1">
    <source>
        <dbReference type="EMBL" id="GBP60602.1"/>
    </source>
</evidence>
<dbReference type="AlphaFoldDB" id="A0A4C1XCD5"/>
<reference evidence="1 2" key="1">
    <citation type="journal article" date="2019" name="Commun. Biol.">
        <title>The bagworm genome reveals a unique fibroin gene that provides high tensile strength.</title>
        <authorList>
            <person name="Kono N."/>
            <person name="Nakamura H."/>
            <person name="Ohtoshi R."/>
            <person name="Tomita M."/>
            <person name="Numata K."/>
            <person name="Arakawa K."/>
        </authorList>
    </citation>
    <scope>NUCLEOTIDE SEQUENCE [LARGE SCALE GENOMIC DNA]</scope>
</reference>
<dbReference type="Proteomes" id="UP000299102">
    <property type="component" value="Unassembled WGS sequence"/>
</dbReference>
<accession>A0A4C1XCD5</accession>
<keyword evidence="2" id="KW-1185">Reference proteome</keyword>
<dbReference type="EMBL" id="BGZK01000791">
    <property type="protein sequence ID" value="GBP60602.1"/>
    <property type="molecule type" value="Genomic_DNA"/>
</dbReference>
<protein>
    <submittedName>
        <fullName evidence="1">Uncharacterized protein</fullName>
    </submittedName>
</protein>
<proteinExistence type="predicted"/>
<comment type="caution">
    <text evidence="1">The sequence shown here is derived from an EMBL/GenBank/DDBJ whole genome shotgun (WGS) entry which is preliminary data.</text>
</comment>